<evidence type="ECO:0000313" key="6">
    <source>
        <dbReference type="Proteomes" id="UP000442535"/>
    </source>
</evidence>
<comment type="caution">
    <text evidence="5">The sequence shown here is derived from an EMBL/GenBank/DDBJ whole genome shotgun (WGS) entry which is preliminary data.</text>
</comment>
<dbReference type="CDD" id="cd02440">
    <property type="entry name" value="AdoMet_MTases"/>
    <property type="match status" value="1"/>
</dbReference>
<sequence length="210" mass="22671">MTPNSHVSPGEQYFTAAPSSAERPKELAVELAGMSFQVHTAAGVFSGDRLDKGTSVLLRKVPELPESGIFVDVGCGWGPLTLVMARLRPEAEILAVDVNARARELTAINAKANGLPNVRVLDEAGAFAELSAASIDVIWSNPPVRIGKTALHNLWDAWREKLKIGGEAYLVMGKNLGSDPFLDWALNNGWNGEKIASSKGFRVLKLLRKL</sequence>
<reference evidence="5 6" key="1">
    <citation type="submission" date="2019-08" db="EMBL/GenBank/DDBJ databases">
        <title>In-depth cultivation of the pig gut microbiome towards novel bacterial diversity and tailored functional studies.</title>
        <authorList>
            <person name="Wylensek D."/>
            <person name="Hitch T.C.A."/>
            <person name="Clavel T."/>
        </authorList>
    </citation>
    <scope>NUCLEOTIDE SEQUENCE [LARGE SCALE GENOMIC DNA]</scope>
    <source>
        <strain evidence="5 6">RF-GAM-744-WT-7</strain>
    </source>
</reference>
<gene>
    <name evidence="5" type="ORF">FYJ63_06180</name>
</gene>
<feature type="domain" description="Methyltransferase small" evidence="4">
    <location>
        <begin position="36"/>
        <end position="205"/>
    </location>
</feature>
<keyword evidence="1 5" id="KW-0489">Methyltransferase</keyword>
<feature type="region of interest" description="Disordered" evidence="3">
    <location>
        <begin position="1"/>
        <end position="21"/>
    </location>
</feature>
<organism evidence="5 6">
    <name type="scientific">Mobiluncus porci</name>
    <dbReference type="NCBI Taxonomy" id="2652278"/>
    <lineage>
        <taxon>Bacteria</taxon>
        <taxon>Bacillati</taxon>
        <taxon>Actinomycetota</taxon>
        <taxon>Actinomycetes</taxon>
        <taxon>Actinomycetales</taxon>
        <taxon>Actinomycetaceae</taxon>
        <taxon>Mobiluncus</taxon>
    </lineage>
</organism>
<dbReference type="Gene3D" id="3.40.50.150">
    <property type="entry name" value="Vaccinia Virus protein VP39"/>
    <property type="match status" value="1"/>
</dbReference>
<dbReference type="SUPFAM" id="SSF53335">
    <property type="entry name" value="S-adenosyl-L-methionine-dependent methyltransferases"/>
    <property type="match status" value="1"/>
</dbReference>
<accession>A0A7K0K2W5</accession>
<evidence type="ECO:0000256" key="3">
    <source>
        <dbReference type="SAM" id="MobiDB-lite"/>
    </source>
</evidence>
<proteinExistence type="predicted"/>
<dbReference type="EMBL" id="VUMY01000009">
    <property type="protein sequence ID" value="MST49823.1"/>
    <property type="molecule type" value="Genomic_DNA"/>
</dbReference>
<dbReference type="PANTHER" id="PTHR47816">
    <property type="entry name" value="RIBOSOMAL RNA SMALL SUBUNIT METHYLTRANSFERASE C"/>
    <property type="match status" value="1"/>
</dbReference>
<dbReference type="AlphaFoldDB" id="A0A7K0K2W5"/>
<dbReference type="RefSeq" id="WP_154544854.1">
    <property type="nucleotide sequence ID" value="NZ_VUMY01000009.1"/>
</dbReference>
<evidence type="ECO:0000259" key="4">
    <source>
        <dbReference type="Pfam" id="PF05175"/>
    </source>
</evidence>
<dbReference type="InterPro" id="IPR029063">
    <property type="entry name" value="SAM-dependent_MTases_sf"/>
</dbReference>
<dbReference type="PANTHER" id="PTHR47816:SF4">
    <property type="entry name" value="RIBOSOMAL RNA SMALL SUBUNIT METHYLTRANSFERASE C"/>
    <property type="match status" value="1"/>
</dbReference>
<dbReference type="InterPro" id="IPR007848">
    <property type="entry name" value="Small_mtfrase_dom"/>
</dbReference>
<dbReference type="Pfam" id="PF05175">
    <property type="entry name" value="MTS"/>
    <property type="match status" value="1"/>
</dbReference>
<dbReference type="Proteomes" id="UP000442535">
    <property type="component" value="Unassembled WGS sequence"/>
</dbReference>
<dbReference type="GO" id="GO:0008757">
    <property type="term" value="F:S-adenosylmethionine-dependent methyltransferase activity"/>
    <property type="evidence" value="ECO:0007669"/>
    <property type="project" value="InterPro"/>
</dbReference>
<dbReference type="GO" id="GO:0032259">
    <property type="term" value="P:methylation"/>
    <property type="evidence" value="ECO:0007669"/>
    <property type="project" value="UniProtKB-KW"/>
</dbReference>
<evidence type="ECO:0000256" key="2">
    <source>
        <dbReference type="ARBA" id="ARBA00022679"/>
    </source>
</evidence>
<evidence type="ECO:0000256" key="1">
    <source>
        <dbReference type="ARBA" id="ARBA00022603"/>
    </source>
</evidence>
<evidence type="ECO:0000313" key="5">
    <source>
        <dbReference type="EMBL" id="MST49823.1"/>
    </source>
</evidence>
<dbReference type="InterPro" id="IPR046977">
    <property type="entry name" value="RsmC/RlmG"/>
</dbReference>
<keyword evidence="6" id="KW-1185">Reference proteome</keyword>
<protein>
    <submittedName>
        <fullName evidence="5">Methyltransferase</fullName>
    </submittedName>
</protein>
<keyword evidence="2 5" id="KW-0808">Transferase</keyword>
<name>A0A7K0K2W5_9ACTO</name>